<keyword evidence="1" id="KW-0560">Oxidoreductase</keyword>
<dbReference type="SUPFAM" id="SSF51197">
    <property type="entry name" value="Clavaminate synthase-like"/>
    <property type="match status" value="1"/>
</dbReference>
<dbReference type="InterPro" id="IPR008775">
    <property type="entry name" value="Phytyl_CoA_dOase-like"/>
</dbReference>
<dbReference type="Gene3D" id="2.60.120.620">
    <property type="entry name" value="q2cbj1_9rhob like domain"/>
    <property type="match status" value="1"/>
</dbReference>
<dbReference type="OrthoDB" id="9798771at2"/>
<dbReference type="RefSeq" id="WP_119512882.1">
    <property type="nucleotide sequence ID" value="NZ_QXFK01000015.1"/>
</dbReference>
<evidence type="ECO:0000313" key="2">
    <source>
        <dbReference type="Proteomes" id="UP000285092"/>
    </source>
</evidence>
<name>A0A418NIC5_9SPHN</name>
<dbReference type="AlphaFoldDB" id="A0A418NIC5"/>
<dbReference type="Pfam" id="PF05721">
    <property type="entry name" value="PhyH"/>
    <property type="match status" value="1"/>
</dbReference>
<dbReference type="EMBL" id="QXFK01000015">
    <property type="protein sequence ID" value="RIV78740.1"/>
    <property type="molecule type" value="Genomic_DNA"/>
</dbReference>
<organism evidence="1 2">
    <name type="scientific">Pelagerythrobacter aerophilus</name>
    <dbReference type="NCBI Taxonomy" id="2306995"/>
    <lineage>
        <taxon>Bacteria</taxon>
        <taxon>Pseudomonadati</taxon>
        <taxon>Pseudomonadota</taxon>
        <taxon>Alphaproteobacteria</taxon>
        <taxon>Sphingomonadales</taxon>
        <taxon>Erythrobacteraceae</taxon>
        <taxon>Pelagerythrobacter</taxon>
    </lineage>
</organism>
<reference evidence="1 2" key="1">
    <citation type="submission" date="2018-08" db="EMBL/GenBank/DDBJ databases">
        <title>Altererythrobacter sp.Ery1 and Ery12, the genome sequencing of novel strains in genus Alterythrobacter.</title>
        <authorList>
            <person name="Cheng H."/>
            <person name="Wu Y.-H."/>
            <person name="Fang C."/>
            <person name="Xu X.-W."/>
        </authorList>
    </citation>
    <scope>NUCLEOTIDE SEQUENCE [LARGE SCALE GENOMIC DNA]</scope>
    <source>
        <strain evidence="1 2">Ery1</strain>
    </source>
</reference>
<sequence length="264" mass="28836">MTPDTTAAPDADAIAAFLADGFIRIDRAFSQAMAEEARAILWRDTGCDPHDRSTWTRPVVRLGHYAQPPFRDAANGPALHAAFDALVGPGRWLPPMALGTFPVRFPSPEDSGDDGWHVDVSFGEENPDFMEWRVNIHSKGRALLMLFLFSDVGPEDAPTRIRAGSHIDVARRLAPAGEVGLTLRELAADGFAASADRPEVLATGEAGTVYLCHPFLVHAAQRHRGTEPRFMAQPPLLPREPIRLEREDGAYSPVEQAIRMAIGT</sequence>
<gene>
    <name evidence="1" type="ORF">D2V04_08075</name>
</gene>
<dbReference type="GO" id="GO:0016706">
    <property type="term" value="F:2-oxoglutarate-dependent dioxygenase activity"/>
    <property type="evidence" value="ECO:0007669"/>
    <property type="project" value="UniProtKB-ARBA"/>
</dbReference>
<comment type="caution">
    <text evidence="1">The sequence shown here is derived from an EMBL/GenBank/DDBJ whole genome shotgun (WGS) entry which is preliminary data.</text>
</comment>
<evidence type="ECO:0000313" key="1">
    <source>
        <dbReference type="EMBL" id="RIV78740.1"/>
    </source>
</evidence>
<keyword evidence="1" id="KW-0223">Dioxygenase</keyword>
<dbReference type="Proteomes" id="UP000285092">
    <property type="component" value="Unassembled WGS sequence"/>
</dbReference>
<keyword evidence="2" id="KW-1185">Reference proteome</keyword>
<accession>A0A418NIC5</accession>
<protein>
    <submittedName>
        <fullName evidence="1">Phytanoyl-CoA dioxygenase</fullName>
    </submittedName>
</protein>
<proteinExistence type="predicted"/>